<dbReference type="GO" id="GO:0016491">
    <property type="term" value="F:oxidoreductase activity"/>
    <property type="evidence" value="ECO:0007669"/>
    <property type="project" value="UniProtKB-KW"/>
</dbReference>
<evidence type="ECO:0000256" key="2">
    <source>
        <dbReference type="ARBA" id="ARBA00022857"/>
    </source>
</evidence>
<dbReference type="SUPFAM" id="SSF51735">
    <property type="entry name" value="NAD(P)-binding Rossmann-fold domains"/>
    <property type="match status" value="1"/>
</dbReference>
<proteinExistence type="inferred from homology"/>
<gene>
    <name evidence="4" type="ORF">P280DRAFT_9739</name>
</gene>
<dbReference type="PRINTS" id="PR00081">
    <property type="entry name" value="GDHRDH"/>
</dbReference>
<dbReference type="InterPro" id="IPR002347">
    <property type="entry name" value="SDR_fam"/>
</dbReference>
<organism evidence="4 5">
    <name type="scientific">Massarina eburnea CBS 473.64</name>
    <dbReference type="NCBI Taxonomy" id="1395130"/>
    <lineage>
        <taxon>Eukaryota</taxon>
        <taxon>Fungi</taxon>
        <taxon>Dikarya</taxon>
        <taxon>Ascomycota</taxon>
        <taxon>Pezizomycotina</taxon>
        <taxon>Dothideomycetes</taxon>
        <taxon>Pleosporomycetidae</taxon>
        <taxon>Pleosporales</taxon>
        <taxon>Massarineae</taxon>
        <taxon>Massarinaceae</taxon>
        <taxon>Massarina</taxon>
    </lineage>
</organism>
<reference evidence="4" key="1">
    <citation type="journal article" date="2020" name="Stud. Mycol.">
        <title>101 Dothideomycetes genomes: a test case for predicting lifestyles and emergence of pathogens.</title>
        <authorList>
            <person name="Haridas S."/>
            <person name="Albert R."/>
            <person name="Binder M."/>
            <person name="Bloem J."/>
            <person name="Labutti K."/>
            <person name="Salamov A."/>
            <person name="Andreopoulos B."/>
            <person name="Baker S."/>
            <person name="Barry K."/>
            <person name="Bills G."/>
            <person name="Bluhm B."/>
            <person name="Cannon C."/>
            <person name="Castanera R."/>
            <person name="Culley D."/>
            <person name="Daum C."/>
            <person name="Ezra D."/>
            <person name="Gonzalez J."/>
            <person name="Henrissat B."/>
            <person name="Kuo A."/>
            <person name="Liang C."/>
            <person name="Lipzen A."/>
            <person name="Lutzoni F."/>
            <person name="Magnuson J."/>
            <person name="Mondo S."/>
            <person name="Nolan M."/>
            <person name="Ohm R."/>
            <person name="Pangilinan J."/>
            <person name="Park H.-J."/>
            <person name="Ramirez L."/>
            <person name="Alfaro M."/>
            <person name="Sun H."/>
            <person name="Tritt A."/>
            <person name="Yoshinaga Y."/>
            <person name="Zwiers L.-H."/>
            <person name="Turgeon B."/>
            <person name="Goodwin S."/>
            <person name="Spatafora J."/>
            <person name="Crous P."/>
            <person name="Grigoriev I."/>
        </authorList>
    </citation>
    <scope>NUCLEOTIDE SEQUENCE</scope>
    <source>
        <strain evidence="4">CBS 473.64</strain>
    </source>
</reference>
<evidence type="ECO:0000313" key="4">
    <source>
        <dbReference type="EMBL" id="KAF2646391.1"/>
    </source>
</evidence>
<dbReference type="Pfam" id="PF00106">
    <property type="entry name" value="adh_short"/>
    <property type="match status" value="1"/>
</dbReference>
<keyword evidence="3" id="KW-0560">Oxidoreductase</keyword>
<comment type="similarity">
    <text evidence="1">Belongs to the short-chain dehydrogenases/reductases (SDR) family.</text>
</comment>
<dbReference type="PANTHER" id="PTHR43618:SF18">
    <property type="entry name" value="SHORT CHAIN DEHYDROGENASE_REDUCTASE FAMILY (AFU_ORTHOLOGUE AFUA_5G12480)"/>
    <property type="match status" value="1"/>
</dbReference>
<protein>
    <submittedName>
        <fullName evidence="4">NAD(P)-binding protein</fullName>
    </submittedName>
</protein>
<sequence>MSTLEAASLFNIKGMVFVITGGGSGIGAMFAETLDVNGAAKVYILGRRKDKLDGVASAAPNKSIVPIQCDITSNDSLAAAAAQVEEEVGYVNALIANSGASGPNLYGLPKDRKPTLDEAHKYLWGTARENFNEAFEVNATAAFYTFVAFMKLLSKGNESEVGMSSRVKSQIIVTSSISAFARRPGMGFPYSGSKIAIVAMVKQLTTMLADWRLDIRANVFCPGIYPSDMSADFIGKNDWTQDGSVDPNICPATRTGSVEDAGGTLLYMVSRAGAYCNGNILMSDGGRHAIVPGTY</sequence>
<dbReference type="Proteomes" id="UP000799753">
    <property type="component" value="Unassembled WGS sequence"/>
</dbReference>
<name>A0A6A6SHI9_9PLEO</name>
<dbReference type="AlphaFoldDB" id="A0A6A6SHI9"/>
<evidence type="ECO:0000256" key="3">
    <source>
        <dbReference type="ARBA" id="ARBA00023002"/>
    </source>
</evidence>
<dbReference type="OrthoDB" id="2898618at2759"/>
<dbReference type="InterPro" id="IPR052178">
    <property type="entry name" value="Sec_Metab_Biosynth_SDR"/>
</dbReference>
<keyword evidence="2" id="KW-0521">NADP</keyword>
<keyword evidence="5" id="KW-1185">Reference proteome</keyword>
<dbReference type="PANTHER" id="PTHR43618">
    <property type="entry name" value="7-ALPHA-HYDROXYSTEROID DEHYDROGENASE"/>
    <property type="match status" value="1"/>
</dbReference>
<dbReference type="Gene3D" id="3.40.50.720">
    <property type="entry name" value="NAD(P)-binding Rossmann-like Domain"/>
    <property type="match status" value="1"/>
</dbReference>
<dbReference type="EMBL" id="MU006776">
    <property type="protein sequence ID" value="KAF2646391.1"/>
    <property type="molecule type" value="Genomic_DNA"/>
</dbReference>
<evidence type="ECO:0000313" key="5">
    <source>
        <dbReference type="Proteomes" id="UP000799753"/>
    </source>
</evidence>
<dbReference type="CDD" id="cd05233">
    <property type="entry name" value="SDR_c"/>
    <property type="match status" value="1"/>
</dbReference>
<dbReference type="InterPro" id="IPR036291">
    <property type="entry name" value="NAD(P)-bd_dom_sf"/>
</dbReference>
<accession>A0A6A6SHI9</accession>
<evidence type="ECO:0000256" key="1">
    <source>
        <dbReference type="ARBA" id="ARBA00006484"/>
    </source>
</evidence>